<dbReference type="Gene3D" id="2.60.120.560">
    <property type="entry name" value="Exo-inulinase, domain 1"/>
    <property type="match status" value="1"/>
</dbReference>
<gene>
    <name evidence="3" type="ORF">UC8_16880</name>
</gene>
<dbReference type="Pfam" id="PF06439">
    <property type="entry name" value="3keto-disac_hyd"/>
    <property type="match status" value="1"/>
</dbReference>
<dbReference type="SUPFAM" id="SSF52317">
    <property type="entry name" value="Class I glutamine amidotransferase-like"/>
    <property type="match status" value="1"/>
</dbReference>
<dbReference type="PANTHER" id="PTHR40469:SF2">
    <property type="entry name" value="GALACTOSE-BINDING DOMAIN-LIKE SUPERFAMILY PROTEIN"/>
    <property type="match status" value="1"/>
</dbReference>
<dbReference type="InterPro" id="IPR010496">
    <property type="entry name" value="AL/BT2_dom"/>
</dbReference>
<protein>
    <submittedName>
        <fullName evidence="3">Trehalose utilization</fullName>
    </submittedName>
</protein>
<dbReference type="EMBL" id="CP042914">
    <property type="protein sequence ID" value="QEG39692.1"/>
    <property type="molecule type" value="Genomic_DNA"/>
</dbReference>
<evidence type="ECO:0000313" key="3">
    <source>
        <dbReference type="EMBL" id="QEG39692.1"/>
    </source>
</evidence>
<sequence length="521" mass="56510">MLFRTVSPFLSIAQDSNRNLLGAAAGLLVALMVSATTLAQAAEPLKVLLIDGQNNHKWKETTPLIQQTLEGSGRFTVDVATSPAKGGDMSTFQPKFADYDVVVSNYNGEMWSEATREAFEKYVAGGGGFVAVHAADNSFPQWDAYNRMIGLGGWGGRNQNSGPYVRWRDGKVVRDTQAGRGGSHGRRHPFLVIVRDASHPVTKGLPSSWMQAQDELYAELRGPAVNMHVLATAMSDKSTGGTGEHEPILMAINFGNGRVFHTTMGHDAEAMSGIAFQVTLQRGAEWAATGEVTLPAVDEQTLTSDAPAKRDPASIGDASAVDFSKPPALDAAGWVSIFNGKDLTGWSQKNGTATYRVEDGVVIGKTAVGSPNSFMCSDKEYGDFELTFEVKVDKGLNSGVQIRSCSLPDYKNGRVHGPQVEIESAPGESGYIYSEGTGRGWISKTQPIKDAYQNDQWNRYLVRAVGERLQVWVNGKKVEDLTDAESSQKGFFGLQVHGIGKDQGPYEVRWRDIQVRELPAE</sequence>
<dbReference type="Gene3D" id="3.40.50.880">
    <property type="match status" value="1"/>
</dbReference>
<dbReference type="GO" id="GO:0016787">
    <property type="term" value="F:hydrolase activity"/>
    <property type="evidence" value="ECO:0007669"/>
    <property type="project" value="InterPro"/>
</dbReference>
<feature type="domain" description="3-keto-alpha-glucoside-1,2-lyase/3-keto-2-hydroxy-glucal hydratase" evidence="2">
    <location>
        <begin position="333"/>
        <end position="516"/>
    </location>
</feature>
<dbReference type="KEGG" id="rul:UC8_16880"/>
<dbReference type="AlphaFoldDB" id="A0A5B9QP67"/>
<dbReference type="InterPro" id="IPR029062">
    <property type="entry name" value="Class_I_gatase-like"/>
</dbReference>
<keyword evidence="4" id="KW-1185">Reference proteome</keyword>
<evidence type="ECO:0000313" key="4">
    <source>
        <dbReference type="Proteomes" id="UP000325286"/>
    </source>
</evidence>
<organism evidence="3 4">
    <name type="scientific">Roseimaritima ulvae</name>
    <dbReference type="NCBI Taxonomy" id="980254"/>
    <lineage>
        <taxon>Bacteria</taxon>
        <taxon>Pseudomonadati</taxon>
        <taxon>Planctomycetota</taxon>
        <taxon>Planctomycetia</taxon>
        <taxon>Pirellulales</taxon>
        <taxon>Pirellulaceae</taxon>
        <taxon>Roseimaritima</taxon>
    </lineage>
</organism>
<accession>A0A5B9QP67</accession>
<proteinExistence type="predicted"/>
<dbReference type="Pfam" id="PF06283">
    <property type="entry name" value="ThuA"/>
    <property type="match status" value="1"/>
</dbReference>
<name>A0A5B9QP67_9BACT</name>
<reference evidence="3 4" key="1">
    <citation type="submission" date="2019-08" db="EMBL/GenBank/DDBJ databases">
        <title>Deep-cultivation of Planctomycetes and their phenomic and genomic characterization uncovers novel biology.</title>
        <authorList>
            <person name="Wiegand S."/>
            <person name="Jogler M."/>
            <person name="Boedeker C."/>
            <person name="Pinto D."/>
            <person name="Vollmers J."/>
            <person name="Rivas-Marin E."/>
            <person name="Kohn T."/>
            <person name="Peeters S.H."/>
            <person name="Heuer A."/>
            <person name="Rast P."/>
            <person name="Oberbeckmann S."/>
            <person name="Bunk B."/>
            <person name="Jeske O."/>
            <person name="Meyerdierks A."/>
            <person name="Storesund J.E."/>
            <person name="Kallscheuer N."/>
            <person name="Luecker S."/>
            <person name="Lage O.M."/>
            <person name="Pohl T."/>
            <person name="Merkel B.J."/>
            <person name="Hornburger P."/>
            <person name="Mueller R.-W."/>
            <person name="Bruemmer F."/>
            <person name="Labrenz M."/>
            <person name="Spormann A.M."/>
            <person name="Op den Camp H."/>
            <person name="Overmann J."/>
            <person name="Amann R."/>
            <person name="Jetten M.S.M."/>
            <person name="Mascher T."/>
            <person name="Medema M.H."/>
            <person name="Devos D.P."/>
            <person name="Kaster A.-K."/>
            <person name="Ovreas L."/>
            <person name="Rohde M."/>
            <person name="Galperin M.Y."/>
            <person name="Jogler C."/>
        </authorList>
    </citation>
    <scope>NUCLEOTIDE SEQUENCE [LARGE SCALE GENOMIC DNA]</scope>
    <source>
        <strain evidence="3 4">UC8</strain>
    </source>
</reference>
<dbReference type="PANTHER" id="PTHR40469">
    <property type="entry name" value="SECRETED GLYCOSYL HYDROLASE"/>
    <property type="match status" value="1"/>
</dbReference>
<dbReference type="Proteomes" id="UP000325286">
    <property type="component" value="Chromosome"/>
</dbReference>
<feature type="domain" description="ThuA-like" evidence="1">
    <location>
        <begin position="46"/>
        <end position="287"/>
    </location>
</feature>
<evidence type="ECO:0000259" key="2">
    <source>
        <dbReference type="Pfam" id="PF06439"/>
    </source>
</evidence>
<evidence type="ECO:0000259" key="1">
    <source>
        <dbReference type="Pfam" id="PF06283"/>
    </source>
</evidence>
<dbReference type="InterPro" id="IPR029010">
    <property type="entry name" value="ThuA-like"/>
</dbReference>
<dbReference type="OrthoDB" id="9780017at2"/>